<dbReference type="Gene3D" id="2.30.110.10">
    <property type="entry name" value="Electron Transport, Fmn-binding Protein, Chain A"/>
    <property type="match status" value="1"/>
</dbReference>
<dbReference type="InterPro" id="IPR024747">
    <property type="entry name" value="Pyridox_Oxase-rel"/>
</dbReference>
<evidence type="ECO:0008006" key="3">
    <source>
        <dbReference type="Google" id="ProtNLM"/>
    </source>
</evidence>
<dbReference type="AlphaFoldDB" id="Q1YZC1"/>
<protein>
    <recommendedName>
        <fullName evidence="3">Flavin-nucleotide-binding protein</fullName>
    </recommendedName>
</protein>
<evidence type="ECO:0000313" key="1">
    <source>
        <dbReference type="EMBL" id="EAS41655.1"/>
    </source>
</evidence>
<dbReference type="HOGENOM" id="CLU_067890_0_1_6"/>
<sequence length="220" mass="24585">MLSSTPRTTIKKGKIKAVYDTTELHAIIDDSLIAHIAILEDTGPVVIPMLAWRVEETLYIHGAKNSRLLRRLKGGQQTCLTFTLFDGWVLARSAFHHSAHYRSAVVFGTFTTIDDNQEKDRLLNHFIEQIAPKRTETIRLSNDKELNATELLAIPLTEVSVKIGKHGVNDDAADLDIPVWAGVIPYRTVIGPLIATSDLSETIAEPDYSAAYNERWHQAE</sequence>
<comment type="caution">
    <text evidence="1">The sequence shown here is derived from an EMBL/GenBank/DDBJ whole genome shotgun (WGS) entry which is preliminary data.</text>
</comment>
<dbReference type="PANTHER" id="PTHR34071">
    <property type="entry name" value="5-NITROIMIDAZOLE ANTIBIOTICS RESISTANCE PROTEIN, NIMA-FAMILY-RELATED PROTEIN-RELATED"/>
    <property type="match status" value="1"/>
</dbReference>
<dbReference type="SUPFAM" id="SSF50475">
    <property type="entry name" value="FMN-binding split barrel"/>
    <property type="match status" value="1"/>
</dbReference>
<gene>
    <name evidence="1" type="ORF">P3TCK_19570</name>
</gene>
<evidence type="ECO:0000313" key="2">
    <source>
        <dbReference type="Proteomes" id="UP000003789"/>
    </source>
</evidence>
<reference evidence="1 2" key="1">
    <citation type="submission" date="2006-03" db="EMBL/GenBank/DDBJ databases">
        <authorList>
            <person name="Bartlett D.H."/>
            <person name="Valle G."/>
            <person name="Lauro F.M."/>
            <person name="Vezzi A."/>
            <person name="Simonato F."/>
            <person name="Eloe E."/>
            <person name="Vitulo N."/>
            <person name="Stratton T.K."/>
            <person name="D'angelo M."/>
            <person name="Ferriera S."/>
            <person name="Johnson J."/>
            <person name="Kravitz S."/>
            <person name="Beeson K."/>
            <person name="Sutton G."/>
            <person name="Rogers Y."/>
            <person name="Friedman R."/>
            <person name="Frazier M."/>
            <person name="Venter J.C."/>
        </authorList>
    </citation>
    <scope>NUCLEOTIDE SEQUENCE [LARGE SCALE GENOMIC DNA]</scope>
    <source>
        <strain evidence="1 2">3TCK</strain>
    </source>
</reference>
<dbReference type="EMBL" id="AAPH01000031">
    <property type="protein sequence ID" value="EAS41655.1"/>
    <property type="molecule type" value="Genomic_DNA"/>
</dbReference>
<dbReference type="OrthoDB" id="116031at2"/>
<dbReference type="Pfam" id="PF12900">
    <property type="entry name" value="Pyridox_ox_2"/>
    <property type="match status" value="1"/>
</dbReference>
<dbReference type="PANTHER" id="PTHR34071:SF2">
    <property type="entry name" value="FLAVIN-NUCLEOTIDE-BINDING PROTEIN"/>
    <property type="match status" value="1"/>
</dbReference>
<dbReference type="RefSeq" id="WP_006231824.1">
    <property type="nucleotide sequence ID" value="NZ_CH724135.1"/>
</dbReference>
<proteinExistence type="predicted"/>
<name>Q1YZC1_9GAMM</name>
<dbReference type="InterPro" id="IPR012349">
    <property type="entry name" value="Split_barrel_FMN-bd"/>
</dbReference>
<accession>Q1YZC1</accession>
<organism evidence="1 2">
    <name type="scientific">Photobacterium profundum 3TCK</name>
    <dbReference type="NCBI Taxonomy" id="314280"/>
    <lineage>
        <taxon>Bacteria</taxon>
        <taxon>Pseudomonadati</taxon>
        <taxon>Pseudomonadota</taxon>
        <taxon>Gammaproteobacteria</taxon>
        <taxon>Vibrionales</taxon>
        <taxon>Vibrionaceae</taxon>
        <taxon>Photobacterium</taxon>
    </lineage>
</organism>
<dbReference type="Proteomes" id="UP000003789">
    <property type="component" value="Unassembled WGS sequence"/>
</dbReference>